<organism evidence="2 3">
    <name type="scientific">Nepenthes gracilis</name>
    <name type="common">Slender pitcher plant</name>
    <dbReference type="NCBI Taxonomy" id="150966"/>
    <lineage>
        <taxon>Eukaryota</taxon>
        <taxon>Viridiplantae</taxon>
        <taxon>Streptophyta</taxon>
        <taxon>Embryophyta</taxon>
        <taxon>Tracheophyta</taxon>
        <taxon>Spermatophyta</taxon>
        <taxon>Magnoliopsida</taxon>
        <taxon>eudicotyledons</taxon>
        <taxon>Gunneridae</taxon>
        <taxon>Pentapetalae</taxon>
        <taxon>Caryophyllales</taxon>
        <taxon>Nepenthaceae</taxon>
        <taxon>Nepenthes</taxon>
    </lineage>
</organism>
<name>A0AAD3SF62_NEPGR</name>
<proteinExistence type="predicted"/>
<dbReference type="Gene3D" id="2.40.50.140">
    <property type="entry name" value="Nucleic acid-binding proteins"/>
    <property type="match status" value="1"/>
</dbReference>
<sequence length="111" mass="12137">MAASAMLLDPKTSSHPSPSIPATITDPHSLSDYSSPSDDGDFYGRLKSLERQVVSSRYKKSQFMEMVDQNNGIAGSTTGSNYYVRILSTINRELLKPSALCCSPPPFECSR</sequence>
<feature type="compositionally biased region" description="Polar residues" evidence="1">
    <location>
        <begin position="11"/>
        <end position="37"/>
    </location>
</feature>
<gene>
    <name evidence="2" type="ORF">Nepgr_011615</name>
</gene>
<dbReference type="InterPro" id="IPR012340">
    <property type="entry name" value="NA-bd_OB-fold"/>
</dbReference>
<keyword evidence="3" id="KW-1185">Reference proteome</keyword>
<evidence type="ECO:0000313" key="2">
    <source>
        <dbReference type="EMBL" id="GMH09774.1"/>
    </source>
</evidence>
<accession>A0AAD3SF62</accession>
<dbReference type="AlphaFoldDB" id="A0AAD3SF62"/>
<reference evidence="2" key="1">
    <citation type="submission" date="2023-05" db="EMBL/GenBank/DDBJ databases">
        <title>Nepenthes gracilis genome sequencing.</title>
        <authorList>
            <person name="Fukushima K."/>
        </authorList>
    </citation>
    <scope>NUCLEOTIDE SEQUENCE</scope>
    <source>
        <strain evidence="2">SING2019-196</strain>
    </source>
</reference>
<comment type="caution">
    <text evidence="2">The sequence shown here is derived from an EMBL/GenBank/DDBJ whole genome shotgun (WGS) entry which is preliminary data.</text>
</comment>
<evidence type="ECO:0000256" key="1">
    <source>
        <dbReference type="SAM" id="MobiDB-lite"/>
    </source>
</evidence>
<dbReference type="EMBL" id="BSYO01000009">
    <property type="protein sequence ID" value="GMH09774.1"/>
    <property type="molecule type" value="Genomic_DNA"/>
</dbReference>
<feature type="region of interest" description="Disordered" evidence="1">
    <location>
        <begin position="1"/>
        <end position="38"/>
    </location>
</feature>
<protein>
    <submittedName>
        <fullName evidence="2">Uncharacterized protein</fullName>
    </submittedName>
</protein>
<dbReference type="Proteomes" id="UP001279734">
    <property type="component" value="Unassembled WGS sequence"/>
</dbReference>
<evidence type="ECO:0000313" key="3">
    <source>
        <dbReference type="Proteomes" id="UP001279734"/>
    </source>
</evidence>